<dbReference type="EMBL" id="JBHMFB010000016">
    <property type="protein sequence ID" value="MFB9089196.1"/>
    <property type="molecule type" value="Genomic_DNA"/>
</dbReference>
<protein>
    <recommendedName>
        <fullName evidence="4">TonB C-terminal domain-containing protein</fullName>
    </recommendedName>
</protein>
<dbReference type="RefSeq" id="WP_290286162.1">
    <property type="nucleotide sequence ID" value="NZ_JAUFQN010000019.1"/>
</dbReference>
<evidence type="ECO:0008006" key="4">
    <source>
        <dbReference type="Google" id="ProtNLM"/>
    </source>
</evidence>
<evidence type="ECO:0000313" key="3">
    <source>
        <dbReference type="Proteomes" id="UP001589576"/>
    </source>
</evidence>
<organism evidence="2 3">
    <name type="scientific">Flavobacterium paronense</name>
    <dbReference type="NCBI Taxonomy" id="1392775"/>
    <lineage>
        <taxon>Bacteria</taxon>
        <taxon>Pseudomonadati</taxon>
        <taxon>Bacteroidota</taxon>
        <taxon>Flavobacteriia</taxon>
        <taxon>Flavobacteriales</taxon>
        <taxon>Flavobacteriaceae</taxon>
        <taxon>Flavobacterium</taxon>
    </lineage>
</organism>
<keyword evidence="3" id="KW-1185">Reference proteome</keyword>
<feature type="chain" id="PRO_5047459194" description="TonB C-terminal domain-containing protein" evidence="1">
    <location>
        <begin position="23"/>
        <end position="128"/>
    </location>
</feature>
<name>A0ABV5GDJ1_9FLAO</name>
<reference evidence="2 3" key="1">
    <citation type="submission" date="2024-09" db="EMBL/GenBank/DDBJ databases">
        <authorList>
            <person name="Sun Q."/>
            <person name="Mori K."/>
        </authorList>
    </citation>
    <scope>NUCLEOTIDE SEQUENCE [LARGE SCALE GENOMIC DNA]</scope>
    <source>
        <strain evidence="2 3">CECT 8460</strain>
    </source>
</reference>
<comment type="caution">
    <text evidence="2">The sequence shown here is derived from an EMBL/GenBank/DDBJ whole genome shotgun (WGS) entry which is preliminary data.</text>
</comment>
<sequence length="128" mass="14991">MKICKTILVFAFFMLCTNTLSAQNVFTQRPVLTDEEEVSATVTKEIDEIFQSSDFLKKKNKKYADVKGTMVIDIGVVQNGKVSSFFKVDSEIKNIDFINFMSDYILQHKFQFKLQKQQRYKIRYTVTF</sequence>
<keyword evidence="1" id="KW-0732">Signal</keyword>
<gene>
    <name evidence="2" type="ORF">ACFFUU_06265</name>
</gene>
<feature type="signal peptide" evidence="1">
    <location>
        <begin position="1"/>
        <end position="22"/>
    </location>
</feature>
<proteinExistence type="predicted"/>
<evidence type="ECO:0000313" key="2">
    <source>
        <dbReference type="EMBL" id="MFB9089196.1"/>
    </source>
</evidence>
<accession>A0ABV5GDJ1</accession>
<dbReference type="Proteomes" id="UP001589576">
    <property type="component" value="Unassembled WGS sequence"/>
</dbReference>
<evidence type="ECO:0000256" key="1">
    <source>
        <dbReference type="SAM" id="SignalP"/>
    </source>
</evidence>